<dbReference type="EMBL" id="JASAOG010000179">
    <property type="protein sequence ID" value="KAK0045541.1"/>
    <property type="molecule type" value="Genomic_DNA"/>
</dbReference>
<dbReference type="InterPro" id="IPR056245">
    <property type="entry name" value="KH_DEAH11/12"/>
</dbReference>
<dbReference type="AlphaFoldDB" id="A0AAD8B043"/>
<dbReference type="InterPro" id="IPR001841">
    <property type="entry name" value="Znf_RING"/>
</dbReference>
<dbReference type="SUPFAM" id="SSF57850">
    <property type="entry name" value="RING/U-box"/>
    <property type="match status" value="1"/>
</dbReference>
<evidence type="ECO:0000256" key="4">
    <source>
        <dbReference type="PROSITE-ProRule" id="PRU00175"/>
    </source>
</evidence>
<dbReference type="PROSITE" id="PS00518">
    <property type="entry name" value="ZF_RING_1"/>
    <property type="match status" value="1"/>
</dbReference>
<dbReference type="InterPro" id="IPR013083">
    <property type="entry name" value="Znf_RING/FYVE/PHD"/>
</dbReference>
<comment type="caution">
    <text evidence="6">The sequence shown here is derived from an EMBL/GenBank/DDBJ whole genome shotgun (WGS) entry which is preliminary data.</text>
</comment>
<keyword evidence="7" id="KW-1185">Reference proteome</keyword>
<accession>A0AAD8B043</accession>
<dbReference type="GO" id="GO:0004386">
    <property type="term" value="F:helicase activity"/>
    <property type="evidence" value="ECO:0007669"/>
    <property type="project" value="UniProtKB-KW"/>
</dbReference>
<dbReference type="Proteomes" id="UP001233172">
    <property type="component" value="Unassembled WGS sequence"/>
</dbReference>
<evidence type="ECO:0000256" key="3">
    <source>
        <dbReference type="ARBA" id="ARBA00022833"/>
    </source>
</evidence>
<evidence type="ECO:0000313" key="6">
    <source>
        <dbReference type="EMBL" id="KAK0045541.1"/>
    </source>
</evidence>
<dbReference type="PROSITE" id="PS50089">
    <property type="entry name" value="ZF_RING_2"/>
    <property type="match status" value="1"/>
</dbReference>
<keyword evidence="1" id="KW-0479">Metal-binding</keyword>
<evidence type="ECO:0000259" key="5">
    <source>
        <dbReference type="PROSITE" id="PS50089"/>
    </source>
</evidence>
<reference evidence="6" key="2">
    <citation type="submission" date="2023-04" db="EMBL/GenBank/DDBJ databases">
        <authorList>
            <person name="Bu L."/>
            <person name="Lu L."/>
            <person name="Laidemitt M.R."/>
            <person name="Zhang S.M."/>
            <person name="Mutuku M."/>
            <person name="Mkoji G."/>
            <person name="Steinauer M."/>
            <person name="Loker E.S."/>
        </authorList>
    </citation>
    <scope>NUCLEOTIDE SEQUENCE</scope>
    <source>
        <strain evidence="6">KasaAsao</strain>
        <tissue evidence="6">Whole Snail</tissue>
    </source>
</reference>
<keyword evidence="3" id="KW-0862">Zinc</keyword>
<proteinExistence type="predicted"/>
<dbReference type="Pfam" id="PF24471">
    <property type="entry name" value="KH_DEAH11"/>
    <property type="match status" value="1"/>
</dbReference>
<dbReference type="InterPro" id="IPR017907">
    <property type="entry name" value="Znf_RING_CS"/>
</dbReference>
<evidence type="ECO:0000256" key="1">
    <source>
        <dbReference type="ARBA" id="ARBA00022723"/>
    </source>
</evidence>
<keyword evidence="6" id="KW-0347">Helicase</keyword>
<keyword evidence="6" id="KW-0378">Hydrolase</keyword>
<sequence>MGTAFIMCPRIDKSTLLDKFIDLPNGERKLRMPYKGEDLVCFETGQADEKVIKDSILSLVNYDKRISQQLIVKVLRLKWQRKATSLMKEIMKRFGDLPNGIIEHFHLMDANIDFKQQKLSIFGSPEAVTQTENEIAAIEKDLASRVQQQTEKWLPDCVVCMSPDESCTELYKLEGCGHSYCHTCLKAMVSIAVEDKQFPVDCAKEKCSLALVWKI</sequence>
<organism evidence="6 7">
    <name type="scientific">Biomphalaria pfeifferi</name>
    <name type="common">Bloodfluke planorb</name>
    <name type="synonym">Freshwater snail</name>
    <dbReference type="NCBI Taxonomy" id="112525"/>
    <lineage>
        <taxon>Eukaryota</taxon>
        <taxon>Metazoa</taxon>
        <taxon>Spiralia</taxon>
        <taxon>Lophotrochozoa</taxon>
        <taxon>Mollusca</taxon>
        <taxon>Gastropoda</taxon>
        <taxon>Heterobranchia</taxon>
        <taxon>Euthyneura</taxon>
        <taxon>Panpulmonata</taxon>
        <taxon>Hygrophila</taxon>
        <taxon>Lymnaeoidea</taxon>
        <taxon>Planorbidae</taxon>
        <taxon>Biomphalaria</taxon>
    </lineage>
</organism>
<keyword evidence="6" id="KW-0547">Nucleotide-binding</keyword>
<keyword evidence="6" id="KW-0067">ATP-binding</keyword>
<dbReference type="Gene3D" id="3.30.40.10">
    <property type="entry name" value="Zinc/RING finger domain, C3HC4 (zinc finger)"/>
    <property type="match status" value="1"/>
</dbReference>
<evidence type="ECO:0000313" key="7">
    <source>
        <dbReference type="Proteomes" id="UP001233172"/>
    </source>
</evidence>
<feature type="domain" description="RING-type" evidence="5">
    <location>
        <begin position="157"/>
        <end position="201"/>
    </location>
</feature>
<name>A0AAD8B043_BIOPF</name>
<protein>
    <submittedName>
        <fullName evidence="6">ATP-dependent RNA helicase DEAH12 chloroplastic</fullName>
    </submittedName>
</protein>
<evidence type="ECO:0000256" key="2">
    <source>
        <dbReference type="ARBA" id="ARBA00022771"/>
    </source>
</evidence>
<gene>
    <name evidence="6" type="ORF">Bpfe_025027</name>
</gene>
<keyword evidence="2 4" id="KW-0863">Zinc-finger</keyword>
<dbReference type="GO" id="GO:0008270">
    <property type="term" value="F:zinc ion binding"/>
    <property type="evidence" value="ECO:0007669"/>
    <property type="project" value="UniProtKB-KW"/>
</dbReference>
<reference evidence="6" key="1">
    <citation type="journal article" date="2023" name="PLoS Negl. Trop. Dis.">
        <title>A genome sequence for Biomphalaria pfeifferi, the major vector snail for the human-infecting parasite Schistosoma mansoni.</title>
        <authorList>
            <person name="Bu L."/>
            <person name="Lu L."/>
            <person name="Laidemitt M.R."/>
            <person name="Zhang S.M."/>
            <person name="Mutuku M."/>
            <person name="Mkoji G."/>
            <person name="Steinauer M."/>
            <person name="Loker E.S."/>
        </authorList>
    </citation>
    <scope>NUCLEOTIDE SEQUENCE</scope>
    <source>
        <strain evidence="6">KasaAsao</strain>
    </source>
</reference>